<dbReference type="AlphaFoldDB" id="A0A7Y0A4R3"/>
<dbReference type="InterPro" id="IPR032774">
    <property type="entry name" value="WG_beta_rep"/>
</dbReference>
<keyword evidence="2" id="KW-1185">Reference proteome</keyword>
<dbReference type="Pfam" id="PF14903">
    <property type="entry name" value="WG_beta_rep"/>
    <property type="match status" value="1"/>
</dbReference>
<gene>
    <name evidence="1" type="ORF">HHL20_05035</name>
</gene>
<evidence type="ECO:0000313" key="2">
    <source>
        <dbReference type="Proteomes" id="UP000552615"/>
    </source>
</evidence>
<dbReference type="RefSeq" id="WP_169230080.1">
    <property type="nucleotide sequence ID" value="NZ_JABBGF010000001.1"/>
</dbReference>
<sequence length="327" mass="38091">MKKMIIFLIIFCSYKTLLSQNKIEFNKFPFDIETLKDLSYKKDSIMPKFMGDKFYYINTNTNKKISETGFQVAYPFVGRKSSLVKIDDNFGIIDIDGNLLTRPIYKVFQLWHTPMRDNFVALCHTDNCSSFEVFDLKKGEFIVPGNGCAEPYFETERIIPFKGKNKKYGVNKLDENYQNGKMIIQPLYDTIYCIRRSLIVARKNGKIGIVNENNNAILPFSYSKVILSKDPNLIGLKINSKWKYYNLYNKPILVLESKFECENIGEIIIKDGFGIYKINNKYNVLFKDGTSLNQNYDWISDKGTMAIDNNKVFIFGNDKTPFLYYEK</sequence>
<name>A0A7Y0A4R3_9FLAO</name>
<organism evidence="1 2">
    <name type="scientific">Chryseobacterium cheonjiense</name>
    <dbReference type="NCBI Taxonomy" id="2728845"/>
    <lineage>
        <taxon>Bacteria</taxon>
        <taxon>Pseudomonadati</taxon>
        <taxon>Bacteroidota</taxon>
        <taxon>Flavobacteriia</taxon>
        <taxon>Flavobacteriales</taxon>
        <taxon>Weeksellaceae</taxon>
        <taxon>Chryseobacterium group</taxon>
        <taxon>Chryseobacterium</taxon>
    </lineage>
</organism>
<reference evidence="1 2" key="1">
    <citation type="submission" date="2020-04" db="EMBL/GenBank/DDBJ databases">
        <title>Chryseobacterium sp. RJ-7-14 sp. nov., isolated from Jeju soil.</title>
        <authorList>
            <person name="Dahal R.H."/>
            <person name="Chaudhary D.K."/>
        </authorList>
    </citation>
    <scope>NUCLEOTIDE SEQUENCE [LARGE SCALE GENOMIC DNA]</scope>
    <source>
        <strain evidence="1 2">RJ-7-14</strain>
    </source>
</reference>
<dbReference type="Proteomes" id="UP000552615">
    <property type="component" value="Unassembled WGS sequence"/>
</dbReference>
<comment type="caution">
    <text evidence="1">The sequence shown here is derived from an EMBL/GenBank/DDBJ whole genome shotgun (WGS) entry which is preliminary data.</text>
</comment>
<evidence type="ECO:0000313" key="1">
    <source>
        <dbReference type="EMBL" id="NML56703.1"/>
    </source>
</evidence>
<dbReference type="EMBL" id="JABBGF010000001">
    <property type="protein sequence ID" value="NML56703.1"/>
    <property type="molecule type" value="Genomic_DNA"/>
</dbReference>
<protein>
    <recommendedName>
        <fullName evidence="3">WG repeat-containing protein</fullName>
    </recommendedName>
</protein>
<proteinExistence type="predicted"/>
<evidence type="ECO:0008006" key="3">
    <source>
        <dbReference type="Google" id="ProtNLM"/>
    </source>
</evidence>
<accession>A0A7Y0A4R3</accession>